<dbReference type="InterPro" id="IPR012337">
    <property type="entry name" value="RNaseH-like_sf"/>
</dbReference>
<dbReference type="Gene3D" id="3.30.420.10">
    <property type="entry name" value="Ribonuclease H-like superfamily/Ribonuclease H"/>
    <property type="match status" value="1"/>
</dbReference>
<evidence type="ECO:0000313" key="3">
    <source>
        <dbReference type="Proteomes" id="UP000668214"/>
    </source>
</evidence>
<reference evidence="2" key="1">
    <citation type="submission" date="2020-02" db="EMBL/GenBank/DDBJ databases">
        <title>Relaxed selection underlies rapid genomic changes in the transitions from sociality to social parasitism in ants.</title>
        <authorList>
            <person name="Bi X."/>
        </authorList>
    </citation>
    <scope>NUCLEOTIDE SEQUENCE</scope>
    <source>
        <strain evidence="2">BGI-DK2014c</strain>
        <tissue evidence="2">Whole body</tissue>
    </source>
</reference>
<feature type="non-terminal residue" evidence="2">
    <location>
        <position position="263"/>
    </location>
</feature>
<dbReference type="InterPro" id="IPR036397">
    <property type="entry name" value="RNaseH_sf"/>
</dbReference>
<dbReference type="SUPFAM" id="SSF53098">
    <property type="entry name" value="Ribonuclease H-like"/>
    <property type="match status" value="1"/>
</dbReference>
<accession>A0A836EIR4</accession>
<feature type="compositionally biased region" description="Acidic residues" evidence="1">
    <location>
        <begin position="51"/>
        <end position="62"/>
    </location>
</feature>
<name>A0A836EIR4_9HYME</name>
<evidence type="ECO:0000256" key="1">
    <source>
        <dbReference type="SAM" id="MobiDB-lite"/>
    </source>
</evidence>
<feature type="region of interest" description="Disordered" evidence="1">
    <location>
        <begin position="32"/>
        <end position="62"/>
    </location>
</feature>
<organism evidence="2 3">
    <name type="scientific">Pseudoatta argentina</name>
    <dbReference type="NCBI Taxonomy" id="621737"/>
    <lineage>
        <taxon>Eukaryota</taxon>
        <taxon>Metazoa</taxon>
        <taxon>Ecdysozoa</taxon>
        <taxon>Arthropoda</taxon>
        <taxon>Hexapoda</taxon>
        <taxon>Insecta</taxon>
        <taxon>Pterygota</taxon>
        <taxon>Neoptera</taxon>
        <taxon>Endopterygota</taxon>
        <taxon>Hymenoptera</taxon>
        <taxon>Apocrita</taxon>
        <taxon>Aculeata</taxon>
        <taxon>Formicoidea</taxon>
        <taxon>Formicidae</taxon>
        <taxon>Myrmicinae</taxon>
        <taxon>Pseudoatta</taxon>
    </lineage>
</organism>
<dbReference type="PANTHER" id="PTHR46585:SF1">
    <property type="entry name" value="CHROMO DOMAIN-CONTAINING PROTEIN"/>
    <property type="match status" value="1"/>
</dbReference>
<comment type="caution">
    <text evidence="2">The sequence shown here is derived from an EMBL/GenBank/DDBJ whole genome shotgun (WGS) entry which is preliminary data.</text>
</comment>
<dbReference type="GO" id="GO:0003676">
    <property type="term" value="F:nucleic acid binding"/>
    <property type="evidence" value="ECO:0007669"/>
    <property type="project" value="InterPro"/>
</dbReference>
<dbReference type="EMBL" id="JAANIA010000498">
    <property type="protein sequence ID" value="KAG5323784.1"/>
    <property type="molecule type" value="Genomic_DNA"/>
</dbReference>
<keyword evidence="3" id="KW-1185">Reference proteome</keyword>
<gene>
    <name evidence="2" type="primary">F54h12.3_9</name>
    <name evidence="2" type="ORF">G6Z78_0007245</name>
</gene>
<dbReference type="AlphaFoldDB" id="A0A836EIR4"/>
<proteinExistence type="predicted"/>
<sequence>MADVREREKIAREIEKTSESIRKKHRALITGRIEEGIALDSASKRERKEEEEQEKEEEGEEANEMFVRFTILDKSNDRSHDRAQPITVPTIESLENVFETTKDRFKISCKRRKVERRYELAWARWATTLTTMRCCRSMRKLAKLKSEKKIEKISSERRPLLHTVIVVLSKYAWAVPLKSKGGSETTKESRCPKNLQTDMGKEFYNADVQKILKKHEVNHYSTLKASVVERFNRTLKNDIRKIKYKTIFEKDYTPSWTTEVYNR</sequence>
<evidence type="ECO:0000313" key="2">
    <source>
        <dbReference type="EMBL" id="KAG5323784.1"/>
    </source>
</evidence>
<protein>
    <submittedName>
        <fullName evidence="2">YMD3 protein</fullName>
    </submittedName>
</protein>
<feature type="non-terminal residue" evidence="2">
    <location>
        <position position="1"/>
    </location>
</feature>
<dbReference type="Proteomes" id="UP000668214">
    <property type="component" value="Unassembled WGS sequence"/>
</dbReference>
<dbReference type="PANTHER" id="PTHR46585">
    <property type="entry name" value="INTEGRASE CORE DOMAIN CONTAINING PROTEIN"/>
    <property type="match status" value="1"/>
</dbReference>